<dbReference type="Proteomes" id="UP000244066">
    <property type="component" value="Unassembled WGS sequence"/>
</dbReference>
<proteinExistence type="predicted"/>
<dbReference type="EMBL" id="NDWU01000001">
    <property type="protein sequence ID" value="PUA34305.1"/>
    <property type="molecule type" value="Genomic_DNA"/>
</dbReference>
<comment type="caution">
    <text evidence="1">The sequence shown here is derived from an EMBL/GenBank/DDBJ whole genome shotgun (WGS) entry which is preliminary data.</text>
</comment>
<gene>
    <name evidence="1" type="ORF">B9J98_00185</name>
</gene>
<sequence>MKLYPLSQASRTATNINNISRRLGIDVLTFEPVTLNGIVILADGTPDDCAIAVIAYHLNGKKSVGVVKPEEKRYDVFRYLPVYLKYKVDKIAVLIDQENEGLASVFNKIEKKVSETGIVIQNAAKERRLKVYRCRHGVKEFQLISIVNGLDEHPFERHTIEDHLLKVAEKLPEVKISSNDPKKVWNELKDRQYEVYKKLKETKDIEDVFPQQVKGLKCLCE</sequence>
<protein>
    <submittedName>
        <fullName evidence="1">Uncharacterized protein</fullName>
    </submittedName>
</protein>
<dbReference type="AlphaFoldDB" id="A0A2R7Y9V9"/>
<reference evidence="1 2" key="1">
    <citation type="submission" date="2017-04" db="EMBL/GenBank/DDBJ databases">
        <title>Draft Aigarchaeota genome from a New Zealand hot spring.</title>
        <authorList>
            <person name="Reysenbach A.-L."/>
            <person name="Donaho J.A."/>
            <person name="Gerhart J."/>
            <person name="Kelley J.F."/>
            <person name="Kouba K."/>
            <person name="Podar M."/>
            <person name="Stott M."/>
        </authorList>
    </citation>
    <scope>NUCLEOTIDE SEQUENCE [LARGE SCALE GENOMIC DNA]</scope>
    <source>
        <strain evidence="1">NZ13_MG1</strain>
    </source>
</reference>
<evidence type="ECO:0000313" key="2">
    <source>
        <dbReference type="Proteomes" id="UP000244066"/>
    </source>
</evidence>
<name>A0A2R7Y9V9_9ARCH</name>
<organism evidence="1 2">
    <name type="scientific">Candidatus Terraquivivens tikiterensis</name>
    <dbReference type="NCBI Taxonomy" id="1980982"/>
    <lineage>
        <taxon>Archaea</taxon>
        <taxon>Nitrososphaerota</taxon>
        <taxon>Candidatus Wolframiiraptoraceae</taxon>
        <taxon>Candidatus Terraquivivens</taxon>
    </lineage>
</organism>
<accession>A0A2R7Y9V9</accession>
<evidence type="ECO:0000313" key="1">
    <source>
        <dbReference type="EMBL" id="PUA34305.1"/>
    </source>
</evidence>